<accession>A0AAV5JCT5</accession>
<dbReference type="EMBL" id="BPVZ01000032">
    <property type="protein sequence ID" value="GKV10276.1"/>
    <property type="molecule type" value="Genomic_DNA"/>
</dbReference>
<organism evidence="1 2">
    <name type="scientific">Rubroshorea leprosula</name>
    <dbReference type="NCBI Taxonomy" id="152421"/>
    <lineage>
        <taxon>Eukaryota</taxon>
        <taxon>Viridiplantae</taxon>
        <taxon>Streptophyta</taxon>
        <taxon>Embryophyta</taxon>
        <taxon>Tracheophyta</taxon>
        <taxon>Spermatophyta</taxon>
        <taxon>Magnoliopsida</taxon>
        <taxon>eudicotyledons</taxon>
        <taxon>Gunneridae</taxon>
        <taxon>Pentapetalae</taxon>
        <taxon>rosids</taxon>
        <taxon>malvids</taxon>
        <taxon>Malvales</taxon>
        <taxon>Dipterocarpaceae</taxon>
        <taxon>Rubroshorea</taxon>
    </lineage>
</organism>
<evidence type="ECO:0000313" key="1">
    <source>
        <dbReference type="EMBL" id="GKV10276.1"/>
    </source>
</evidence>
<reference evidence="1 2" key="1">
    <citation type="journal article" date="2021" name="Commun. Biol.">
        <title>The genome of Shorea leprosula (Dipterocarpaceae) highlights the ecological relevance of drought in aseasonal tropical rainforests.</title>
        <authorList>
            <person name="Ng K.K.S."/>
            <person name="Kobayashi M.J."/>
            <person name="Fawcett J.A."/>
            <person name="Hatakeyama M."/>
            <person name="Paape T."/>
            <person name="Ng C.H."/>
            <person name="Ang C.C."/>
            <person name="Tnah L.H."/>
            <person name="Lee C.T."/>
            <person name="Nishiyama T."/>
            <person name="Sese J."/>
            <person name="O'Brien M.J."/>
            <person name="Copetti D."/>
            <person name="Mohd Noor M.I."/>
            <person name="Ong R.C."/>
            <person name="Putra M."/>
            <person name="Sireger I.Z."/>
            <person name="Indrioko S."/>
            <person name="Kosugi Y."/>
            <person name="Izuno A."/>
            <person name="Isagi Y."/>
            <person name="Lee S.L."/>
            <person name="Shimizu K.K."/>
        </authorList>
    </citation>
    <scope>NUCLEOTIDE SEQUENCE [LARGE SCALE GENOMIC DNA]</scope>
    <source>
        <strain evidence="1">214</strain>
    </source>
</reference>
<protein>
    <submittedName>
        <fullName evidence="1">Uncharacterized protein</fullName>
    </submittedName>
</protein>
<comment type="caution">
    <text evidence="1">The sequence shown here is derived from an EMBL/GenBank/DDBJ whole genome shotgun (WGS) entry which is preliminary data.</text>
</comment>
<dbReference type="AlphaFoldDB" id="A0AAV5JCT5"/>
<name>A0AAV5JCT5_9ROSI</name>
<gene>
    <name evidence="1" type="ORF">SLEP1_g21667</name>
</gene>
<sequence length="66" mass="7647">MNLNCSYIPKRRVNQLCGSRKVCDQCFLTYLACEVSPDEMAQQSLQCQKMGNVFWSAVITNHMERQ</sequence>
<keyword evidence="2" id="KW-1185">Reference proteome</keyword>
<dbReference type="Proteomes" id="UP001054252">
    <property type="component" value="Unassembled WGS sequence"/>
</dbReference>
<evidence type="ECO:0000313" key="2">
    <source>
        <dbReference type="Proteomes" id="UP001054252"/>
    </source>
</evidence>
<proteinExistence type="predicted"/>